<keyword evidence="6" id="KW-0804">Transcription</keyword>
<comment type="subcellular location">
    <subcellularLocation>
        <location evidence="1 6">Nucleus</location>
    </subcellularLocation>
</comment>
<keyword evidence="4 6" id="KW-0539">Nucleus</keyword>
<keyword evidence="6" id="KW-0010">Activator</keyword>
<comment type="caution">
    <text evidence="7">The sequence shown here is derived from an EMBL/GenBank/DDBJ whole genome shotgun (WGS) entry which is preliminary data.</text>
</comment>
<dbReference type="PANTHER" id="PTHR12465:SF0">
    <property type="entry name" value="MEDIATOR OF RNA POLYMERASE II TRANSCRIPTION SUBUNIT 20"/>
    <property type="match status" value="1"/>
</dbReference>
<dbReference type="EMBL" id="JBGFUD010008089">
    <property type="protein sequence ID" value="MFH4981884.1"/>
    <property type="molecule type" value="Genomic_DNA"/>
</dbReference>
<sequence>MGVSWVFEYDKSVKSVQRAIESGGAERTGMFQVDSTPYKPNDNVQGAINHVFLLHHSYYPQTTFIIAPSERSKLCPRAISDRGFDLIIAKLSSGLVQDSAGKFEVSGLEYTLKDFIVRVGTATMGVVSKGVIVEVEYAASCVASQCSALLTEFVSMFFPDRVDFKPTVLQKAQPEPYNALDTLSQYLDIFQAMRKKT</sequence>
<evidence type="ECO:0000256" key="4">
    <source>
        <dbReference type="ARBA" id="ARBA00023242"/>
    </source>
</evidence>
<comment type="function">
    <text evidence="6">Component of the Mediator complex, a coactivator involved in the regulated transcription of nearly all RNA polymerase II-dependent genes. Mediator functions as a bridge to convey information from gene-specific regulatory proteins to the basal RNA polymerase II transcription machinery. Mediator is recruited to promoters by direct interactions with regulatory proteins and serves as a scaffold for the assembly of a functional preinitiation complex with RNA polymerase II and the general transcription factors.</text>
</comment>
<name>A0ABD6EPI7_9BILA</name>
<dbReference type="InterPro" id="IPR013921">
    <property type="entry name" value="Mediator_Med20"/>
</dbReference>
<gene>
    <name evidence="6" type="primary">MED20</name>
    <name evidence="7" type="ORF">AB6A40_008593</name>
</gene>
<evidence type="ECO:0000256" key="1">
    <source>
        <dbReference type="ARBA" id="ARBA00004123"/>
    </source>
</evidence>
<comment type="subunit">
    <text evidence="6">Component of the Mediator complex.</text>
</comment>
<evidence type="ECO:0000313" key="7">
    <source>
        <dbReference type="EMBL" id="MFH4981884.1"/>
    </source>
</evidence>
<keyword evidence="8" id="KW-1185">Reference proteome</keyword>
<evidence type="ECO:0000256" key="2">
    <source>
        <dbReference type="ARBA" id="ARBA00010743"/>
    </source>
</evidence>
<organism evidence="7 8">
    <name type="scientific">Gnathostoma spinigerum</name>
    <dbReference type="NCBI Taxonomy" id="75299"/>
    <lineage>
        <taxon>Eukaryota</taxon>
        <taxon>Metazoa</taxon>
        <taxon>Ecdysozoa</taxon>
        <taxon>Nematoda</taxon>
        <taxon>Chromadorea</taxon>
        <taxon>Rhabditida</taxon>
        <taxon>Spirurina</taxon>
        <taxon>Gnathostomatomorpha</taxon>
        <taxon>Gnathostomatoidea</taxon>
        <taxon>Gnathostomatidae</taxon>
        <taxon>Gnathostoma</taxon>
    </lineage>
</organism>
<comment type="similarity">
    <text evidence="2 6">Belongs to the Mediator complex subunit 20 family.</text>
</comment>
<evidence type="ECO:0000256" key="3">
    <source>
        <dbReference type="ARBA" id="ARBA00019690"/>
    </source>
</evidence>
<evidence type="ECO:0000313" key="8">
    <source>
        <dbReference type="Proteomes" id="UP001608902"/>
    </source>
</evidence>
<proteinExistence type="inferred from homology"/>
<dbReference type="GO" id="GO:0005634">
    <property type="term" value="C:nucleus"/>
    <property type="evidence" value="ECO:0007669"/>
    <property type="project" value="UniProtKB-SubCell"/>
</dbReference>
<dbReference type="GO" id="GO:0032991">
    <property type="term" value="C:protein-containing complex"/>
    <property type="evidence" value="ECO:0007669"/>
    <property type="project" value="UniProtKB-ARBA"/>
</dbReference>
<protein>
    <recommendedName>
        <fullName evidence="3 6">Mediator of RNA polymerase II transcription subunit 20</fullName>
    </recommendedName>
    <alternativeName>
        <fullName evidence="5 6">Mediator complex subunit 20</fullName>
    </alternativeName>
</protein>
<dbReference type="Pfam" id="PF08612">
    <property type="entry name" value="Med20"/>
    <property type="match status" value="1"/>
</dbReference>
<evidence type="ECO:0000256" key="6">
    <source>
        <dbReference type="RuleBase" id="RU364152"/>
    </source>
</evidence>
<accession>A0ABD6EPI7</accession>
<keyword evidence="6" id="KW-0805">Transcription regulation</keyword>
<reference evidence="7 8" key="1">
    <citation type="submission" date="2024-08" db="EMBL/GenBank/DDBJ databases">
        <title>Gnathostoma spinigerum genome.</title>
        <authorList>
            <person name="Gonzalez-Bertolin B."/>
            <person name="Monzon S."/>
            <person name="Zaballos A."/>
            <person name="Jimenez P."/>
            <person name="Dekumyoy P."/>
            <person name="Varona S."/>
            <person name="Cuesta I."/>
            <person name="Sumanam S."/>
            <person name="Adisakwattana P."/>
            <person name="Gasser R.B."/>
            <person name="Hernandez-Gonzalez A."/>
            <person name="Young N.D."/>
            <person name="Perteguer M.J."/>
        </authorList>
    </citation>
    <scope>NUCLEOTIDE SEQUENCE [LARGE SCALE GENOMIC DNA]</scope>
    <source>
        <strain evidence="7">AL3</strain>
        <tissue evidence="7">Liver</tissue>
    </source>
</reference>
<dbReference type="AlphaFoldDB" id="A0ABD6EPI7"/>
<dbReference type="PANTHER" id="PTHR12465">
    <property type="entry name" value="UBIQUITIN SPECIFIC PROTEASE HOMOLOG 49"/>
    <property type="match status" value="1"/>
</dbReference>
<evidence type="ECO:0000256" key="5">
    <source>
        <dbReference type="ARBA" id="ARBA00031954"/>
    </source>
</evidence>
<dbReference type="Proteomes" id="UP001608902">
    <property type="component" value="Unassembled WGS sequence"/>
</dbReference>